<evidence type="ECO:0000313" key="2">
    <source>
        <dbReference type="EMBL" id="WOD43522.1"/>
    </source>
</evidence>
<dbReference type="KEGG" id="hws:RNZ46_16155"/>
<protein>
    <submittedName>
        <fullName evidence="2">Uncharacterized protein</fullName>
    </submittedName>
</protein>
<accession>A0AA97ELU6</accession>
<evidence type="ECO:0000313" key="3">
    <source>
        <dbReference type="Proteomes" id="UP001302486"/>
    </source>
</evidence>
<dbReference type="EMBL" id="CP136521">
    <property type="protein sequence ID" value="WOD43522.1"/>
    <property type="molecule type" value="Genomic_DNA"/>
</dbReference>
<dbReference type="AlphaFoldDB" id="A0AA97ELU6"/>
<reference evidence="3" key="1">
    <citation type="submission" date="2024-06" db="EMBL/GenBank/DDBJ databases">
        <title>Hwangdonia haimaensis gen. nov., sp. nov., a member of the family Flavobacteriaceae isolated from the haima cold seep.</title>
        <authorList>
            <person name="Li J."/>
        </authorList>
    </citation>
    <scope>NUCLEOTIDE SEQUENCE [LARGE SCALE GENOMIC DNA]</scope>
    <source>
        <strain evidence="3">SCSIO 19198</strain>
    </source>
</reference>
<evidence type="ECO:0000256" key="1">
    <source>
        <dbReference type="SAM" id="SignalP"/>
    </source>
</evidence>
<feature type="chain" id="PRO_5041680110" evidence="1">
    <location>
        <begin position="26"/>
        <end position="230"/>
    </location>
</feature>
<sequence length="230" mass="26001">MKITVFKKKLAITSLLALFMLSGQAQIRQNKKISSKAAISANANTLSKVKIESLKASQFNKNIQLEKLLKLDISEKDLKARSNKSVKISPSKPFVPGLDISFHGRYSKDYFRLLPKSATGLEPLAQLIVSDEVYNQIFLFSADITCNVRRGKEYRVIIKTNLERDGIVVVHMGHTSYYIEALKAENELAFVFWSQQAGYMTLSISPLLESTYKPYKIHSLPIKSIRVDEI</sequence>
<dbReference type="RefSeq" id="WP_316983206.1">
    <property type="nucleotide sequence ID" value="NZ_CP136521.1"/>
</dbReference>
<feature type="signal peptide" evidence="1">
    <location>
        <begin position="1"/>
        <end position="25"/>
    </location>
</feature>
<keyword evidence="1" id="KW-0732">Signal</keyword>
<gene>
    <name evidence="2" type="ORF">RNZ46_16155</name>
</gene>
<keyword evidence="3" id="KW-1185">Reference proteome</keyword>
<name>A0AA97ELU6_9FLAO</name>
<dbReference type="Proteomes" id="UP001302486">
    <property type="component" value="Chromosome"/>
</dbReference>
<proteinExistence type="predicted"/>
<organism evidence="2 3">
    <name type="scientific">Hwangdonia lutea</name>
    <dbReference type="NCBI Taxonomy" id="3075823"/>
    <lineage>
        <taxon>Bacteria</taxon>
        <taxon>Pseudomonadati</taxon>
        <taxon>Bacteroidota</taxon>
        <taxon>Flavobacteriia</taxon>
        <taxon>Flavobacteriales</taxon>
        <taxon>Flavobacteriaceae</taxon>
        <taxon>Hwangdonia</taxon>
    </lineage>
</organism>